<dbReference type="Gene3D" id="3.40.50.2000">
    <property type="entry name" value="Glycogen Phosphorylase B"/>
    <property type="match status" value="2"/>
</dbReference>
<protein>
    <submittedName>
        <fullName evidence="4">Glycosyltransferase</fullName>
    </submittedName>
</protein>
<sequence length="390" mass="41467">MRVLLASRIFQPEAAAASFRLAALAEGFARAGHSVTVLTTTPVSSLAGEARAQDAACGYTVRRAPVLRDGDGYVRGYVQYMSFDIPLFFRILFGKRHDLMVVEPPPTTWLFAHAAAALRGIRVVPYAADVWSDASESTGAPGFVVRFVRWMERRVMNRGAGVLAVNDGVEARVREIAPRANIATVGNGIDTDVFTTHGPVAESSNYAIYSGTASEWQGAEVFVRAAAQLQQEGHAVEVVFLGQGSALPELRALADELDAPVRFVDSVPPAEAAAWIRGARMSLASIKPGAGYDFAYPTKIFAAWACGTPVLYAGPGPAREQLAAEPLLGIGSEHDAPQVAAAMVALLARDTTAMRETIGAWAQQHVSLQGVAARAVAFSEEVATRGTTTR</sequence>
<dbReference type="RefSeq" id="WP_202382263.1">
    <property type="nucleotide sequence ID" value="NZ_BAAAMA010000001.1"/>
</dbReference>
<proteinExistence type="predicted"/>
<dbReference type="InterPro" id="IPR028098">
    <property type="entry name" value="Glyco_trans_4-like_N"/>
</dbReference>
<evidence type="ECO:0000259" key="3">
    <source>
        <dbReference type="Pfam" id="PF13579"/>
    </source>
</evidence>
<reference evidence="4 5" key="1">
    <citation type="submission" date="2018-09" db="EMBL/GenBank/DDBJ databases">
        <title>Comparative genomics of Leucobacter spp.</title>
        <authorList>
            <person name="Reis A.C."/>
            <person name="Kolvenbach B.A."/>
            <person name="Corvini P.F.X."/>
            <person name="Nunes O.C."/>
        </authorList>
    </citation>
    <scope>NUCLEOTIDE SEQUENCE [LARGE SCALE GENOMIC DNA]</scope>
    <source>
        <strain evidence="4 5">L-1</strain>
    </source>
</reference>
<dbReference type="PANTHER" id="PTHR12526">
    <property type="entry name" value="GLYCOSYLTRANSFERASE"/>
    <property type="match status" value="1"/>
</dbReference>
<evidence type="ECO:0000313" key="4">
    <source>
        <dbReference type="EMBL" id="MBL3690143.1"/>
    </source>
</evidence>
<accession>A0ABS1SPY3</accession>
<dbReference type="Pfam" id="PF13692">
    <property type="entry name" value="Glyco_trans_1_4"/>
    <property type="match status" value="1"/>
</dbReference>
<evidence type="ECO:0000256" key="1">
    <source>
        <dbReference type="ARBA" id="ARBA00022676"/>
    </source>
</evidence>
<keyword evidence="2" id="KW-0808">Transferase</keyword>
<organism evidence="4 5">
    <name type="scientific">Leucobacter chromiireducens subsp. chromiireducens</name>
    <dbReference type="NCBI Taxonomy" id="660067"/>
    <lineage>
        <taxon>Bacteria</taxon>
        <taxon>Bacillati</taxon>
        <taxon>Actinomycetota</taxon>
        <taxon>Actinomycetes</taxon>
        <taxon>Micrococcales</taxon>
        <taxon>Microbacteriaceae</taxon>
        <taxon>Leucobacter</taxon>
    </lineage>
</organism>
<dbReference type="Pfam" id="PF13579">
    <property type="entry name" value="Glyco_trans_4_4"/>
    <property type="match status" value="1"/>
</dbReference>
<dbReference type="Proteomes" id="UP001646141">
    <property type="component" value="Unassembled WGS sequence"/>
</dbReference>
<keyword evidence="5" id="KW-1185">Reference proteome</keyword>
<keyword evidence="1" id="KW-0328">Glycosyltransferase</keyword>
<name>A0ABS1SPY3_9MICO</name>
<dbReference type="PANTHER" id="PTHR12526:SF510">
    <property type="entry name" value="D-INOSITOL 3-PHOSPHATE GLYCOSYLTRANSFERASE"/>
    <property type="match status" value="1"/>
</dbReference>
<gene>
    <name evidence="4" type="ORF">D3226_09245</name>
</gene>
<comment type="caution">
    <text evidence="4">The sequence shown here is derived from an EMBL/GenBank/DDBJ whole genome shotgun (WGS) entry which is preliminary data.</text>
</comment>
<evidence type="ECO:0000256" key="2">
    <source>
        <dbReference type="ARBA" id="ARBA00022679"/>
    </source>
</evidence>
<evidence type="ECO:0000313" key="5">
    <source>
        <dbReference type="Proteomes" id="UP001646141"/>
    </source>
</evidence>
<dbReference type="SUPFAM" id="SSF53756">
    <property type="entry name" value="UDP-Glycosyltransferase/glycogen phosphorylase"/>
    <property type="match status" value="1"/>
</dbReference>
<dbReference type="EMBL" id="QYAD01000003">
    <property type="protein sequence ID" value="MBL3690143.1"/>
    <property type="molecule type" value="Genomic_DNA"/>
</dbReference>
<feature type="domain" description="Glycosyltransferase subfamily 4-like N-terminal" evidence="3">
    <location>
        <begin position="20"/>
        <end position="188"/>
    </location>
</feature>